<dbReference type="Pfam" id="PF04389">
    <property type="entry name" value="Peptidase_M28"/>
    <property type="match status" value="1"/>
</dbReference>
<dbReference type="Proteomes" id="UP000285232">
    <property type="component" value="Unassembled WGS sequence"/>
</dbReference>
<proteinExistence type="predicted"/>
<organism evidence="3 4">
    <name type="scientific">Aurantiacibacter aquimixticola</name>
    <dbReference type="NCBI Taxonomy" id="1958945"/>
    <lineage>
        <taxon>Bacteria</taxon>
        <taxon>Pseudomonadati</taxon>
        <taxon>Pseudomonadota</taxon>
        <taxon>Alphaproteobacteria</taxon>
        <taxon>Sphingomonadales</taxon>
        <taxon>Erythrobacteraceae</taxon>
        <taxon>Aurantiacibacter</taxon>
    </lineage>
</organism>
<feature type="signal peptide" evidence="1">
    <location>
        <begin position="1"/>
        <end position="42"/>
    </location>
</feature>
<evidence type="ECO:0000313" key="3">
    <source>
        <dbReference type="EMBL" id="RJY08471.1"/>
    </source>
</evidence>
<dbReference type="GO" id="GO:0006508">
    <property type="term" value="P:proteolysis"/>
    <property type="evidence" value="ECO:0007669"/>
    <property type="project" value="InterPro"/>
</dbReference>
<evidence type="ECO:0000259" key="2">
    <source>
        <dbReference type="Pfam" id="PF04389"/>
    </source>
</evidence>
<evidence type="ECO:0000313" key="4">
    <source>
        <dbReference type="Proteomes" id="UP000285232"/>
    </source>
</evidence>
<dbReference type="InterPro" id="IPR045175">
    <property type="entry name" value="M28_fam"/>
</dbReference>
<dbReference type="GO" id="GO:0008235">
    <property type="term" value="F:metalloexopeptidase activity"/>
    <property type="evidence" value="ECO:0007669"/>
    <property type="project" value="InterPro"/>
</dbReference>
<feature type="domain" description="Peptidase M28" evidence="2">
    <location>
        <begin position="131"/>
        <end position="337"/>
    </location>
</feature>
<dbReference type="AlphaFoldDB" id="A0A419RRR0"/>
<dbReference type="PANTHER" id="PTHR12147">
    <property type="entry name" value="METALLOPEPTIDASE M28 FAMILY MEMBER"/>
    <property type="match status" value="1"/>
</dbReference>
<dbReference type="SUPFAM" id="SSF53187">
    <property type="entry name" value="Zn-dependent exopeptidases"/>
    <property type="match status" value="1"/>
</dbReference>
<keyword evidence="4" id="KW-1185">Reference proteome</keyword>
<comment type="caution">
    <text evidence="3">The sequence shown here is derived from an EMBL/GenBank/DDBJ whole genome shotgun (WGS) entry which is preliminary data.</text>
</comment>
<evidence type="ECO:0000256" key="1">
    <source>
        <dbReference type="SAM" id="SignalP"/>
    </source>
</evidence>
<protein>
    <submittedName>
        <fullName evidence="3">M28 family peptidase</fullName>
    </submittedName>
</protein>
<gene>
    <name evidence="3" type="ORF">D6201_03055</name>
</gene>
<accession>A0A419RRR0</accession>
<reference evidence="3 4" key="1">
    <citation type="journal article" date="2017" name="Int. J. Syst. Evol. Microbiol.">
        <title>Erythrobacter aquimixticola sp. nov., isolated from the junction between the ocean and a freshwater spring.</title>
        <authorList>
            <person name="Park S."/>
            <person name="Jung Y.T."/>
            <person name="Choi S.J."/>
            <person name="Yoon J.H."/>
        </authorList>
    </citation>
    <scope>NUCLEOTIDE SEQUENCE [LARGE SCALE GENOMIC DNA]</scope>
    <source>
        <strain evidence="3 4">JSSK-14</strain>
    </source>
</reference>
<dbReference type="OrthoDB" id="9787436at2"/>
<dbReference type="Gene3D" id="3.40.630.10">
    <property type="entry name" value="Zn peptidases"/>
    <property type="match status" value="1"/>
</dbReference>
<dbReference type="InterPro" id="IPR007484">
    <property type="entry name" value="Peptidase_M28"/>
</dbReference>
<dbReference type="PANTHER" id="PTHR12147:SF26">
    <property type="entry name" value="PEPTIDASE M28 DOMAIN-CONTAINING PROTEIN"/>
    <property type="match status" value="1"/>
</dbReference>
<name>A0A419RRR0_9SPHN</name>
<feature type="chain" id="PRO_5019092860" evidence="1">
    <location>
        <begin position="43"/>
        <end position="486"/>
    </location>
</feature>
<dbReference type="EMBL" id="RAHX01000001">
    <property type="protein sequence ID" value="RJY08471.1"/>
    <property type="molecule type" value="Genomic_DNA"/>
</dbReference>
<sequence>MASRPRPDSALAKVAGRRNAAAMRYSIMLAAFSVAFASPAIAQQTDDPGLEVSEERLRADMDTIVGFGTRHTLSSQTDPERGIGAAVDWALAEFARISDTCGNCLDVMPIGRVVEADGRRIPQDTLVRNAVAIQRGVERPDEVIIVQAHYDSRVTDPLNATDAAPGANDDGSGSVMVLEAARILSQRQYPSTIIYALLTGEEQGLYGAGILADWVGEQGMTVKAVLNNDMIGNSCGSDGFCDAEHVRVFSEGLRADSTERLRARQRRFGGENDSPGRNLSRWLADVAEDYPDGMQVRQIWRTDRMGRGGDQIPFLDRGYPAVRVTVAVEDYEHQHQDLRVEGGTTYGDTVDELDWTYLTRASQLNMRALDRLARAPMPPVLSANGAVRTDTQLQWEHVDGAGYYVIVKRRTDEPHWREGEGMILSFETSASGAERPVGSMIEKIVPVRADDWIFGIAACTFGPVCSPVSSAVPGGAFYPLPVDSED</sequence>
<keyword evidence="1" id="KW-0732">Signal</keyword>